<evidence type="ECO:0000256" key="3">
    <source>
        <dbReference type="ARBA" id="ARBA00022679"/>
    </source>
</evidence>
<dbReference type="GeneID" id="36382861"/>
<name>A0A090LSA3_STRRB</name>
<keyword evidence="4" id="KW-0472">Membrane</keyword>
<dbReference type="PANTHER" id="PTHR46671">
    <property type="entry name" value="PROTEIN CBG11221"/>
    <property type="match status" value="1"/>
</dbReference>
<dbReference type="OrthoDB" id="2019572at2759"/>
<sequence>MKNLLNTYKEDKKNNFKYLLKYKNFNIDCSKLIYNNSEWINYAKQNRLLYYNSTINTKCSEIYKRGFGTVNGTSNIEKKYSLAYARNIYNNYEIVELLLLAQYSKNNHYCYAVDSKYPDLYKKMIQLEKCLPNVYVTKKQFDFQSNGKFTSIGHYECMKLLLKKKWDYMFLLQMDDIVIKTNRQILEILEAINFSLDMAFTNEKLAIKKRVNFTLTWTYKDLNIFLKDDIRRNNHEIINKSIIFYKGLVPSGMKRETINYIVNKINITTYLNQLNSDLYGHDELTWQTLLTDDILNIPKNIPKKCVFIYYPRSTYLSRKVIWGKSKCSTNMIYHTICTWGVESLKNINKYTEIHGYRFKDSQDYGALKCWVNYMYQRNNFLNHENPNLWYYYNLPQSVFERKRQSNDYESINLCKL</sequence>
<keyword evidence="3 6" id="KW-0808">Transferase</keyword>
<dbReference type="Proteomes" id="UP000035682">
    <property type="component" value="Unplaced"/>
</dbReference>
<proteinExistence type="predicted"/>
<keyword evidence="7" id="KW-1185">Reference proteome</keyword>
<dbReference type="Pfam" id="PF02485">
    <property type="entry name" value="Branch"/>
    <property type="match status" value="1"/>
</dbReference>
<dbReference type="WBParaSite" id="SRAE_2000511400.1">
    <property type="protein sequence ID" value="SRAE_2000511400.1"/>
    <property type="gene ID" value="WBGene00265368"/>
</dbReference>
<dbReference type="GO" id="GO:0016020">
    <property type="term" value="C:membrane"/>
    <property type="evidence" value="ECO:0007669"/>
    <property type="project" value="UniProtKB-SubCell"/>
</dbReference>
<dbReference type="GO" id="GO:0016757">
    <property type="term" value="F:glycosyltransferase activity"/>
    <property type="evidence" value="ECO:0007669"/>
    <property type="project" value="UniProtKB-KW"/>
</dbReference>
<evidence type="ECO:0000313" key="8">
    <source>
        <dbReference type="WBParaSite" id="SRAE_2000511400.1"/>
    </source>
</evidence>
<dbReference type="RefSeq" id="XP_024509680.1">
    <property type="nucleotide sequence ID" value="XM_024644084.1"/>
</dbReference>
<reference evidence="8" key="2">
    <citation type="submission" date="2020-12" db="UniProtKB">
        <authorList>
            <consortium name="WormBaseParasite"/>
        </authorList>
    </citation>
    <scope>IDENTIFICATION</scope>
</reference>
<evidence type="ECO:0000313" key="6">
    <source>
        <dbReference type="EMBL" id="CEF70483.1"/>
    </source>
</evidence>
<keyword evidence="5" id="KW-0325">Glycoprotein</keyword>
<evidence type="ECO:0000313" key="7">
    <source>
        <dbReference type="Proteomes" id="UP000035682"/>
    </source>
</evidence>
<dbReference type="EMBL" id="LN609529">
    <property type="protein sequence ID" value="CEF70483.1"/>
    <property type="molecule type" value="Genomic_DNA"/>
</dbReference>
<dbReference type="CTD" id="36382861"/>
<accession>A0A090LSA3</accession>
<reference evidence="6 7" key="1">
    <citation type="submission" date="2014-09" db="EMBL/GenBank/DDBJ databases">
        <authorList>
            <person name="Martin A.A."/>
        </authorList>
    </citation>
    <scope>NUCLEOTIDE SEQUENCE</scope>
    <source>
        <strain evidence="7">ED321</strain>
        <strain evidence="6">ED321 Heterogonic</strain>
    </source>
</reference>
<evidence type="ECO:0000256" key="1">
    <source>
        <dbReference type="ARBA" id="ARBA00004606"/>
    </source>
</evidence>
<evidence type="ECO:0000256" key="2">
    <source>
        <dbReference type="ARBA" id="ARBA00022676"/>
    </source>
</evidence>
<dbReference type="AlphaFoldDB" id="A0A090LSA3"/>
<evidence type="ECO:0000313" key="9">
    <source>
        <dbReference type="WormBase" id="SRAE_2000511400"/>
    </source>
</evidence>
<comment type="subcellular location">
    <subcellularLocation>
        <location evidence="1">Membrane</location>
        <topology evidence="1">Single-pass type II membrane protein</topology>
    </subcellularLocation>
</comment>
<organism evidence="6">
    <name type="scientific">Strongyloides ratti</name>
    <name type="common">Parasitic roundworm</name>
    <dbReference type="NCBI Taxonomy" id="34506"/>
    <lineage>
        <taxon>Eukaryota</taxon>
        <taxon>Metazoa</taxon>
        <taxon>Ecdysozoa</taxon>
        <taxon>Nematoda</taxon>
        <taxon>Chromadorea</taxon>
        <taxon>Rhabditida</taxon>
        <taxon>Tylenchina</taxon>
        <taxon>Panagrolaimomorpha</taxon>
        <taxon>Strongyloidoidea</taxon>
        <taxon>Strongyloididae</taxon>
        <taxon>Strongyloides</taxon>
    </lineage>
</organism>
<protein>
    <submittedName>
        <fullName evidence="6 8">Glycosyl transferase, family 14-containing protein</fullName>
    </submittedName>
</protein>
<evidence type="ECO:0000256" key="5">
    <source>
        <dbReference type="ARBA" id="ARBA00023180"/>
    </source>
</evidence>
<dbReference type="InterPro" id="IPR003406">
    <property type="entry name" value="Glyco_trans_14"/>
</dbReference>
<dbReference type="PANTHER" id="PTHR46671:SF7">
    <property type="entry name" value="CORE-2_I-BRANCHING ENZYME"/>
    <property type="match status" value="1"/>
</dbReference>
<keyword evidence="2" id="KW-0328">Glycosyltransferase</keyword>
<evidence type="ECO:0000256" key="4">
    <source>
        <dbReference type="ARBA" id="ARBA00023136"/>
    </source>
</evidence>
<dbReference type="WormBase" id="SRAE_2000511400">
    <property type="protein sequence ID" value="SRP04649"/>
    <property type="gene ID" value="WBGene00265368"/>
</dbReference>
<gene>
    <name evidence="6 8 9" type="ORF">SRAE_2000511400</name>
</gene>
<dbReference type="OMA" id="IVFRIMK"/>
<dbReference type="STRING" id="34506.A0A090LSA3"/>